<reference evidence="2" key="1">
    <citation type="journal article" date="2019" name="Beilstein J. Org. Chem.">
        <title>Nanangenines: drimane sesquiterpenoids as the dominant metabolite cohort of a novel Australian fungus, Aspergillus nanangensis.</title>
        <authorList>
            <person name="Lacey H.J."/>
            <person name="Gilchrist C.L.M."/>
            <person name="Crombie A."/>
            <person name="Kalaitzis J.A."/>
            <person name="Vuong D."/>
            <person name="Rutledge P.J."/>
            <person name="Turner P."/>
            <person name="Pitt J.I."/>
            <person name="Lacey E."/>
            <person name="Chooi Y.H."/>
            <person name="Piggott A.M."/>
        </authorList>
    </citation>
    <scope>NUCLEOTIDE SEQUENCE</scope>
    <source>
        <strain evidence="2">MST-FP2251</strain>
    </source>
</reference>
<feature type="domain" description="Retrotransposon gag" evidence="1">
    <location>
        <begin position="47"/>
        <end position="135"/>
    </location>
</feature>
<dbReference type="Pfam" id="PF03732">
    <property type="entry name" value="Retrotrans_gag"/>
    <property type="match status" value="1"/>
</dbReference>
<protein>
    <recommendedName>
        <fullName evidence="1">Retrotransposon gag domain-containing protein</fullName>
    </recommendedName>
</protein>
<dbReference type="Proteomes" id="UP001194746">
    <property type="component" value="Unassembled WGS sequence"/>
</dbReference>
<reference evidence="2" key="2">
    <citation type="submission" date="2020-02" db="EMBL/GenBank/DDBJ databases">
        <authorList>
            <person name="Gilchrist C.L.M."/>
            <person name="Chooi Y.-H."/>
        </authorList>
    </citation>
    <scope>NUCLEOTIDE SEQUENCE</scope>
    <source>
        <strain evidence="2">MST-FP2251</strain>
    </source>
</reference>
<organism evidence="2 3">
    <name type="scientific">Aspergillus nanangensis</name>
    <dbReference type="NCBI Taxonomy" id="2582783"/>
    <lineage>
        <taxon>Eukaryota</taxon>
        <taxon>Fungi</taxon>
        <taxon>Dikarya</taxon>
        <taxon>Ascomycota</taxon>
        <taxon>Pezizomycotina</taxon>
        <taxon>Eurotiomycetes</taxon>
        <taxon>Eurotiomycetidae</taxon>
        <taxon>Eurotiales</taxon>
        <taxon>Aspergillaceae</taxon>
        <taxon>Aspergillus</taxon>
        <taxon>Aspergillus subgen. Circumdati</taxon>
    </lineage>
</organism>
<comment type="caution">
    <text evidence="2">The sequence shown here is derived from an EMBL/GenBank/DDBJ whole genome shotgun (WGS) entry which is preliminary data.</text>
</comment>
<name>A0AAD4CUK1_ASPNN</name>
<dbReference type="AlphaFoldDB" id="A0AAD4CUK1"/>
<dbReference type="InterPro" id="IPR005162">
    <property type="entry name" value="Retrotrans_gag_dom"/>
</dbReference>
<accession>A0AAD4CUK1</accession>
<keyword evidence="3" id="KW-1185">Reference proteome</keyword>
<sequence length="178" mass="20645">MADRKPTFSGNDEENVGLYIKECKCCWLSYRFPKEQTEELIGMTMMTGLKGTALRYVSGLAGTDTDDWHVLAEHLKKRFPKRKSLNMAQEAMSKMFTLNQKDRPLNEYITEVREVSYYIPDREKTMIHMFMRGLSDVSTGENLTAYVRGKEVLGEKYTLEDIICLSRAFTEEYRHPGT</sequence>
<evidence type="ECO:0000313" key="3">
    <source>
        <dbReference type="Proteomes" id="UP001194746"/>
    </source>
</evidence>
<evidence type="ECO:0000313" key="2">
    <source>
        <dbReference type="EMBL" id="KAF9893000.1"/>
    </source>
</evidence>
<evidence type="ECO:0000259" key="1">
    <source>
        <dbReference type="Pfam" id="PF03732"/>
    </source>
</evidence>
<dbReference type="EMBL" id="VCAU01000009">
    <property type="protein sequence ID" value="KAF9893000.1"/>
    <property type="molecule type" value="Genomic_DNA"/>
</dbReference>
<proteinExistence type="predicted"/>
<gene>
    <name evidence="2" type="ORF">FE257_012411</name>
</gene>